<dbReference type="Pfam" id="PF00406">
    <property type="entry name" value="ADK"/>
    <property type="match status" value="1"/>
</dbReference>
<evidence type="ECO:0000313" key="8">
    <source>
        <dbReference type="EMBL" id="EDW68952.1"/>
    </source>
</evidence>
<evidence type="ECO:0000259" key="7">
    <source>
        <dbReference type="Pfam" id="PF05191"/>
    </source>
</evidence>
<dbReference type="OrthoDB" id="439792at2759"/>
<dbReference type="GO" id="GO:0004017">
    <property type="term" value="F:AMP kinase activity"/>
    <property type="evidence" value="ECO:0007669"/>
    <property type="project" value="InterPro"/>
</dbReference>
<dbReference type="InterPro" id="IPR036193">
    <property type="entry name" value="ADK_active_lid_dom_sf"/>
</dbReference>
<accession>B4LDS9</accession>
<evidence type="ECO:0000256" key="1">
    <source>
        <dbReference type="ARBA" id="ARBA00007220"/>
    </source>
</evidence>
<keyword evidence="2" id="KW-0597">Phosphoprotein</keyword>
<dbReference type="EMBL" id="CH940647">
    <property type="protein sequence ID" value="EDW68952.1"/>
    <property type="molecule type" value="Genomic_DNA"/>
</dbReference>
<dbReference type="SUPFAM" id="SSF52540">
    <property type="entry name" value="P-loop containing nucleoside triphosphate hydrolases"/>
    <property type="match status" value="1"/>
</dbReference>
<dbReference type="PhylomeDB" id="B4LDS9"/>
<dbReference type="NCBIfam" id="TIGR01351">
    <property type="entry name" value="adk"/>
    <property type="match status" value="1"/>
</dbReference>
<dbReference type="SMR" id="B4LDS9"/>
<evidence type="ECO:0000256" key="5">
    <source>
        <dbReference type="ARBA" id="ARBA00022777"/>
    </source>
</evidence>
<dbReference type="eggNOG" id="KOG3078">
    <property type="taxonomic scope" value="Eukaryota"/>
</dbReference>
<evidence type="ECO:0000256" key="6">
    <source>
        <dbReference type="RuleBase" id="RU003330"/>
    </source>
</evidence>
<gene>
    <name evidence="8" type="primary">Dvir\GJ12390</name>
    <name evidence="8" type="ORF">Dvir_GJ12390</name>
</gene>
<keyword evidence="3 6" id="KW-0808">Transferase</keyword>
<protein>
    <recommendedName>
        <fullName evidence="7">Adenylate kinase active site lid domain-containing protein</fullName>
    </recommendedName>
</protein>
<dbReference type="PANTHER" id="PTHR23359">
    <property type="entry name" value="NUCLEOTIDE KINASE"/>
    <property type="match status" value="1"/>
</dbReference>
<dbReference type="InterPro" id="IPR006259">
    <property type="entry name" value="Adenyl_kin_sub"/>
</dbReference>
<dbReference type="InterPro" id="IPR000850">
    <property type="entry name" value="Adenylat/UMP-CMP_kin"/>
</dbReference>
<dbReference type="GO" id="GO:0005524">
    <property type="term" value="F:ATP binding"/>
    <property type="evidence" value="ECO:0007669"/>
    <property type="project" value="InterPro"/>
</dbReference>
<dbReference type="STRING" id="7244.B4LDS9"/>
<evidence type="ECO:0000313" key="9">
    <source>
        <dbReference type="Proteomes" id="UP000008792"/>
    </source>
</evidence>
<dbReference type="HAMAP" id="MF_00235">
    <property type="entry name" value="Adenylate_kinase_Adk"/>
    <property type="match status" value="1"/>
</dbReference>
<dbReference type="InterPro" id="IPR033690">
    <property type="entry name" value="Adenylat_kinase_CS"/>
</dbReference>
<dbReference type="InParanoid" id="B4LDS9"/>
<evidence type="ECO:0000256" key="4">
    <source>
        <dbReference type="ARBA" id="ARBA00022741"/>
    </source>
</evidence>
<proteinExistence type="inferred from homology"/>
<dbReference type="PRINTS" id="PR00094">
    <property type="entry name" value="ADENYLTKNASE"/>
</dbReference>
<keyword evidence="5 6" id="KW-0418">Kinase</keyword>
<dbReference type="InterPro" id="IPR027417">
    <property type="entry name" value="P-loop_NTPase"/>
</dbReference>
<organism evidence="8 9">
    <name type="scientific">Drosophila virilis</name>
    <name type="common">Fruit fly</name>
    <dbReference type="NCBI Taxonomy" id="7244"/>
    <lineage>
        <taxon>Eukaryota</taxon>
        <taxon>Metazoa</taxon>
        <taxon>Ecdysozoa</taxon>
        <taxon>Arthropoda</taxon>
        <taxon>Hexapoda</taxon>
        <taxon>Insecta</taxon>
        <taxon>Pterygota</taxon>
        <taxon>Neoptera</taxon>
        <taxon>Endopterygota</taxon>
        <taxon>Diptera</taxon>
        <taxon>Brachycera</taxon>
        <taxon>Muscomorpha</taxon>
        <taxon>Ephydroidea</taxon>
        <taxon>Drosophilidae</taxon>
        <taxon>Drosophila</taxon>
    </lineage>
</organism>
<dbReference type="AlphaFoldDB" id="B4LDS9"/>
<dbReference type="Pfam" id="PF05191">
    <property type="entry name" value="ADK_lid"/>
    <property type="match status" value="1"/>
</dbReference>
<reference evidence="8 9" key="1">
    <citation type="journal article" date="2007" name="Nature">
        <title>Evolution of genes and genomes on the Drosophila phylogeny.</title>
        <authorList>
            <consortium name="Drosophila 12 Genomes Consortium"/>
            <person name="Clark A.G."/>
            <person name="Eisen M.B."/>
            <person name="Smith D.R."/>
            <person name="Bergman C.M."/>
            <person name="Oliver B."/>
            <person name="Markow T.A."/>
            <person name="Kaufman T.C."/>
            <person name="Kellis M."/>
            <person name="Gelbart W."/>
            <person name="Iyer V.N."/>
            <person name="Pollard D.A."/>
            <person name="Sackton T.B."/>
            <person name="Larracuente A.M."/>
            <person name="Singh N.D."/>
            <person name="Abad J.P."/>
            <person name="Abt D.N."/>
            <person name="Adryan B."/>
            <person name="Aguade M."/>
            <person name="Akashi H."/>
            <person name="Anderson W.W."/>
            <person name="Aquadro C.F."/>
            <person name="Ardell D.H."/>
            <person name="Arguello R."/>
            <person name="Artieri C.G."/>
            <person name="Barbash D.A."/>
            <person name="Barker D."/>
            <person name="Barsanti P."/>
            <person name="Batterham P."/>
            <person name="Batzoglou S."/>
            <person name="Begun D."/>
            <person name="Bhutkar A."/>
            <person name="Blanco E."/>
            <person name="Bosak S.A."/>
            <person name="Bradley R.K."/>
            <person name="Brand A.D."/>
            <person name="Brent M.R."/>
            <person name="Brooks A.N."/>
            <person name="Brown R.H."/>
            <person name="Butlin R.K."/>
            <person name="Caggese C."/>
            <person name="Calvi B.R."/>
            <person name="Bernardo de Carvalho A."/>
            <person name="Caspi A."/>
            <person name="Castrezana S."/>
            <person name="Celniker S.E."/>
            <person name="Chang J.L."/>
            <person name="Chapple C."/>
            <person name="Chatterji S."/>
            <person name="Chinwalla A."/>
            <person name="Civetta A."/>
            <person name="Clifton S.W."/>
            <person name="Comeron J.M."/>
            <person name="Costello J.C."/>
            <person name="Coyne J.A."/>
            <person name="Daub J."/>
            <person name="David R.G."/>
            <person name="Delcher A.L."/>
            <person name="Delehaunty K."/>
            <person name="Do C.B."/>
            <person name="Ebling H."/>
            <person name="Edwards K."/>
            <person name="Eickbush T."/>
            <person name="Evans J.D."/>
            <person name="Filipski A."/>
            <person name="Findeiss S."/>
            <person name="Freyhult E."/>
            <person name="Fulton L."/>
            <person name="Fulton R."/>
            <person name="Garcia A.C."/>
            <person name="Gardiner A."/>
            <person name="Garfield D.A."/>
            <person name="Garvin B.E."/>
            <person name="Gibson G."/>
            <person name="Gilbert D."/>
            <person name="Gnerre S."/>
            <person name="Godfrey J."/>
            <person name="Good R."/>
            <person name="Gotea V."/>
            <person name="Gravely B."/>
            <person name="Greenberg A.J."/>
            <person name="Griffiths-Jones S."/>
            <person name="Gross S."/>
            <person name="Guigo R."/>
            <person name="Gustafson E.A."/>
            <person name="Haerty W."/>
            <person name="Hahn M.W."/>
            <person name="Halligan D.L."/>
            <person name="Halpern A.L."/>
            <person name="Halter G.M."/>
            <person name="Han M.V."/>
            <person name="Heger A."/>
            <person name="Hillier L."/>
            <person name="Hinrichs A.S."/>
            <person name="Holmes I."/>
            <person name="Hoskins R.A."/>
            <person name="Hubisz M.J."/>
            <person name="Hultmark D."/>
            <person name="Huntley M.A."/>
            <person name="Jaffe D.B."/>
            <person name="Jagadeeshan S."/>
            <person name="Jeck W.R."/>
            <person name="Johnson J."/>
            <person name="Jones C.D."/>
            <person name="Jordan W.C."/>
            <person name="Karpen G.H."/>
            <person name="Kataoka E."/>
            <person name="Keightley P.D."/>
            <person name="Kheradpour P."/>
            <person name="Kirkness E.F."/>
            <person name="Koerich L.B."/>
            <person name="Kristiansen K."/>
            <person name="Kudrna D."/>
            <person name="Kulathinal R.J."/>
            <person name="Kumar S."/>
            <person name="Kwok R."/>
            <person name="Lander E."/>
            <person name="Langley C.H."/>
            <person name="Lapoint R."/>
            <person name="Lazzaro B.P."/>
            <person name="Lee S.J."/>
            <person name="Levesque L."/>
            <person name="Li R."/>
            <person name="Lin C.F."/>
            <person name="Lin M.F."/>
            <person name="Lindblad-Toh K."/>
            <person name="Llopart A."/>
            <person name="Long M."/>
            <person name="Low L."/>
            <person name="Lozovsky E."/>
            <person name="Lu J."/>
            <person name="Luo M."/>
            <person name="Machado C.A."/>
            <person name="Makalowski W."/>
            <person name="Marzo M."/>
            <person name="Matsuda M."/>
            <person name="Matzkin L."/>
            <person name="McAllister B."/>
            <person name="McBride C.S."/>
            <person name="McKernan B."/>
            <person name="McKernan K."/>
            <person name="Mendez-Lago M."/>
            <person name="Minx P."/>
            <person name="Mollenhauer M.U."/>
            <person name="Montooth K."/>
            <person name="Mount S.M."/>
            <person name="Mu X."/>
            <person name="Myers E."/>
            <person name="Negre B."/>
            <person name="Newfeld S."/>
            <person name="Nielsen R."/>
            <person name="Noor M.A."/>
            <person name="O'Grady P."/>
            <person name="Pachter L."/>
            <person name="Papaceit M."/>
            <person name="Parisi M.J."/>
            <person name="Parisi M."/>
            <person name="Parts L."/>
            <person name="Pedersen J.S."/>
            <person name="Pesole G."/>
            <person name="Phillippy A.M."/>
            <person name="Ponting C.P."/>
            <person name="Pop M."/>
            <person name="Porcelli D."/>
            <person name="Powell J.R."/>
            <person name="Prohaska S."/>
            <person name="Pruitt K."/>
            <person name="Puig M."/>
            <person name="Quesneville H."/>
            <person name="Ram K.R."/>
            <person name="Rand D."/>
            <person name="Rasmussen M.D."/>
            <person name="Reed L.K."/>
            <person name="Reenan R."/>
            <person name="Reily A."/>
            <person name="Remington K.A."/>
            <person name="Rieger T.T."/>
            <person name="Ritchie M.G."/>
            <person name="Robin C."/>
            <person name="Rogers Y.H."/>
            <person name="Rohde C."/>
            <person name="Rozas J."/>
            <person name="Rubenfield M.J."/>
            <person name="Ruiz A."/>
            <person name="Russo S."/>
            <person name="Salzberg S.L."/>
            <person name="Sanchez-Gracia A."/>
            <person name="Saranga D.J."/>
            <person name="Sato H."/>
            <person name="Schaeffer S.W."/>
            <person name="Schatz M.C."/>
            <person name="Schlenke T."/>
            <person name="Schwartz R."/>
            <person name="Segarra C."/>
            <person name="Singh R.S."/>
            <person name="Sirot L."/>
            <person name="Sirota M."/>
            <person name="Sisneros N.B."/>
            <person name="Smith C.D."/>
            <person name="Smith T.F."/>
            <person name="Spieth J."/>
            <person name="Stage D.E."/>
            <person name="Stark A."/>
            <person name="Stephan W."/>
            <person name="Strausberg R.L."/>
            <person name="Strempel S."/>
            <person name="Sturgill D."/>
            <person name="Sutton G."/>
            <person name="Sutton G.G."/>
            <person name="Tao W."/>
            <person name="Teichmann S."/>
            <person name="Tobari Y.N."/>
            <person name="Tomimura Y."/>
            <person name="Tsolas J.M."/>
            <person name="Valente V.L."/>
            <person name="Venter E."/>
            <person name="Venter J.C."/>
            <person name="Vicario S."/>
            <person name="Vieira F.G."/>
            <person name="Vilella A.J."/>
            <person name="Villasante A."/>
            <person name="Walenz B."/>
            <person name="Wang J."/>
            <person name="Wasserman M."/>
            <person name="Watts T."/>
            <person name="Wilson D."/>
            <person name="Wilson R.K."/>
            <person name="Wing R.A."/>
            <person name="Wolfner M.F."/>
            <person name="Wong A."/>
            <person name="Wong G.K."/>
            <person name="Wu C.I."/>
            <person name="Wu G."/>
            <person name="Yamamoto D."/>
            <person name="Yang H.P."/>
            <person name="Yang S.P."/>
            <person name="Yorke J.A."/>
            <person name="Yoshida K."/>
            <person name="Zdobnov E."/>
            <person name="Zhang P."/>
            <person name="Zhang Y."/>
            <person name="Zimin A.V."/>
            <person name="Baldwin J."/>
            <person name="Abdouelleil A."/>
            <person name="Abdulkadir J."/>
            <person name="Abebe A."/>
            <person name="Abera B."/>
            <person name="Abreu J."/>
            <person name="Acer S.C."/>
            <person name="Aftuck L."/>
            <person name="Alexander A."/>
            <person name="An P."/>
            <person name="Anderson E."/>
            <person name="Anderson S."/>
            <person name="Arachi H."/>
            <person name="Azer M."/>
            <person name="Bachantsang P."/>
            <person name="Barry A."/>
            <person name="Bayul T."/>
            <person name="Berlin A."/>
            <person name="Bessette D."/>
            <person name="Bloom T."/>
            <person name="Blye J."/>
            <person name="Boguslavskiy L."/>
            <person name="Bonnet C."/>
            <person name="Boukhgalter B."/>
            <person name="Bourzgui I."/>
            <person name="Brown A."/>
            <person name="Cahill P."/>
            <person name="Channer S."/>
            <person name="Cheshatsang Y."/>
            <person name="Chuda L."/>
            <person name="Citroen M."/>
            <person name="Collymore A."/>
            <person name="Cooke P."/>
            <person name="Costello M."/>
            <person name="D'Aco K."/>
            <person name="Daza R."/>
            <person name="De Haan G."/>
            <person name="DeGray S."/>
            <person name="DeMaso C."/>
            <person name="Dhargay N."/>
            <person name="Dooley K."/>
            <person name="Dooley E."/>
            <person name="Doricent M."/>
            <person name="Dorje P."/>
            <person name="Dorjee K."/>
            <person name="Dupes A."/>
            <person name="Elong R."/>
            <person name="Falk J."/>
            <person name="Farina A."/>
            <person name="Faro S."/>
            <person name="Ferguson D."/>
            <person name="Fisher S."/>
            <person name="Foley C.D."/>
            <person name="Franke A."/>
            <person name="Friedrich D."/>
            <person name="Gadbois L."/>
            <person name="Gearin G."/>
            <person name="Gearin C.R."/>
            <person name="Giannoukos G."/>
            <person name="Goode T."/>
            <person name="Graham J."/>
            <person name="Grandbois E."/>
            <person name="Grewal S."/>
            <person name="Gyaltsen K."/>
            <person name="Hafez N."/>
            <person name="Hagos B."/>
            <person name="Hall J."/>
            <person name="Henson C."/>
            <person name="Hollinger A."/>
            <person name="Honan T."/>
            <person name="Huard M.D."/>
            <person name="Hughes L."/>
            <person name="Hurhula B."/>
            <person name="Husby M.E."/>
            <person name="Kamat A."/>
            <person name="Kanga B."/>
            <person name="Kashin S."/>
            <person name="Khazanovich D."/>
            <person name="Kisner P."/>
            <person name="Lance K."/>
            <person name="Lara M."/>
            <person name="Lee W."/>
            <person name="Lennon N."/>
            <person name="Letendre F."/>
            <person name="LeVine R."/>
            <person name="Lipovsky A."/>
            <person name="Liu X."/>
            <person name="Liu J."/>
            <person name="Liu S."/>
            <person name="Lokyitsang T."/>
            <person name="Lokyitsang Y."/>
            <person name="Lubonja R."/>
            <person name="Lui A."/>
            <person name="MacDonald P."/>
            <person name="Magnisalis V."/>
            <person name="Maru K."/>
            <person name="Matthews C."/>
            <person name="McCusker W."/>
            <person name="McDonough S."/>
            <person name="Mehta T."/>
            <person name="Meldrim J."/>
            <person name="Meneus L."/>
            <person name="Mihai O."/>
            <person name="Mihalev A."/>
            <person name="Mihova T."/>
            <person name="Mittelman R."/>
            <person name="Mlenga V."/>
            <person name="Montmayeur A."/>
            <person name="Mulrain L."/>
            <person name="Navidi A."/>
            <person name="Naylor J."/>
            <person name="Negash T."/>
            <person name="Nguyen T."/>
            <person name="Nguyen N."/>
            <person name="Nicol R."/>
            <person name="Norbu C."/>
            <person name="Norbu N."/>
            <person name="Novod N."/>
            <person name="O'Neill B."/>
            <person name="Osman S."/>
            <person name="Markiewicz E."/>
            <person name="Oyono O.L."/>
            <person name="Patti C."/>
            <person name="Phunkhang P."/>
            <person name="Pierre F."/>
            <person name="Priest M."/>
            <person name="Raghuraman S."/>
            <person name="Rege F."/>
            <person name="Reyes R."/>
            <person name="Rise C."/>
            <person name="Rogov P."/>
            <person name="Ross K."/>
            <person name="Ryan E."/>
            <person name="Settipalli S."/>
            <person name="Shea T."/>
            <person name="Sherpa N."/>
            <person name="Shi L."/>
            <person name="Shih D."/>
            <person name="Sparrow T."/>
            <person name="Spaulding J."/>
            <person name="Stalker J."/>
            <person name="Stange-Thomann N."/>
            <person name="Stavropoulos S."/>
            <person name="Stone C."/>
            <person name="Strader C."/>
            <person name="Tesfaye S."/>
            <person name="Thomson T."/>
            <person name="Thoulutsang Y."/>
            <person name="Thoulutsang D."/>
            <person name="Topham K."/>
            <person name="Topping I."/>
            <person name="Tsamla T."/>
            <person name="Vassiliev H."/>
            <person name="Vo A."/>
            <person name="Wangchuk T."/>
            <person name="Wangdi T."/>
            <person name="Weiand M."/>
            <person name="Wilkinson J."/>
            <person name="Wilson A."/>
            <person name="Yadav S."/>
            <person name="Young G."/>
            <person name="Yu Q."/>
            <person name="Zembek L."/>
            <person name="Zhong D."/>
            <person name="Zimmer A."/>
            <person name="Zwirko Z."/>
            <person name="Jaffe D.B."/>
            <person name="Alvarez P."/>
            <person name="Brockman W."/>
            <person name="Butler J."/>
            <person name="Chin C."/>
            <person name="Gnerre S."/>
            <person name="Grabherr M."/>
            <person name="Kleber M."/>
            <person name="Mauceli E."/>
            <person name="MacCallum I."/>
        </authorList>
    </citation>
    <scope>NUCLEOTIDE SEQUENCE [LARGE SCALE GENOMIC DNA]</scope>
    <source>
        <strain evidence="9">Tucson 15010-1051.87</strain>
    </source>
</reference>
<dbReference type="PROSITE" id="PS00113">
    <property type="entry name" value="ADENYLATE_KINASE"/>
    <property type="match status" value="1"/>
</dbReference>
<sequence>MFINFRNLQKVRGFRALIMGPPGSGKGYVSDKIVQTYGAVHISAGDILRKHIQNRTVLGKTASELISHGHLVPDHLLAGVITTAVYNANDRNFILDGYPRTLSQAQHLEGLVKLDMVINLDIPVEAILDMLKHRRIHVPSGRVYNEGDKAPLVPGRDDITGEPLERRPDDKPNVVQARLAAFDGQMDPIIRFYKKKHILHTITGRTHHSLWPLVEKFLKKRWKNYPARTFRPQRDINLIKIC</sequence>
<dbReference type="CDD" id="cd01428">
    <property type="entry name" value="ADK"/>
    <property type="match status" value="1"/>
</dbReference>
<dbReference type="HOGENOM" id="CLU_032354_1_1_1"/>
<keyword evidence="9" id="KW-1185">Reference proteome</keyword>
<dbReference type="OMA" id="KLDMVIN"/>
<evidence type="ECO:0000256" key="3">
    <source>
        <dbReference type="ARBA" id="ARBA00022679"/>
    </source>
</evidence>
<feature type="domain" description="Adenylate kinase active site lid" evidence="7">
    <location>
        <begin position="134"/>
        <end position="169"/>
    </location>
</feature>
<dbReference type="Gene3D" id="3.40.50.300">
    <property type="entry name" value="P-loop containing nucleotide triphosphate hydrolases"/>
    <property type="match status" value="1"/>
</dbReference>
<evidence type="ECO:0000256" key="2">
    <source>
        <dbReference type="ARBA" id="ARBA00022553"/>
    </source>
</evidence>
<comment type="similarity">
    <text evidence="1 6">Belongs to the adenylate kinase family.</text>
</comment>
<dbReference type="InterPro" id="IPR007862">
    <property type="entry name" value="Adenylate_kinase_lid-dom"/>
</dbReference>
<name>B4LDS9_DROVI</name>
<dbReference type="Proteomes" id="UP000008792">
    <property type="component" value="Unassembled WGS sequence"/>
</dbReference>
<dbReference type="SUPFAM" id="SSF57774">
    <property type="entry name" value="Microbial and mitochondrial ADK, insert 'zinc finger' domain"/>
    <property type="match status" value="1"/>
</dbReference>
<keyword evidence="4" id="KW-0547">Nucleotide-binding</keyword>